<dbReference type="GeneID" id="17300363"/>
<dbReference type="STRING" id="905079.L1J5P8"/>
<dbReference type="Proteomes" id="UP000011087">
    <property type="component" value="Unassembled WGS sequence"/>
</dbReference>
<dbReference type="EMBL" id="JH993008">
    <property type="protein sequence ID" value="EKX43816.1"/>
    <property type="molecule type" value="Genomic_DNA"/>
</dbReference>
<accession>L1J5P8</accession>
<dbReference type="eggNOG" id="KOG2112">
    <property type="taxonomic scope" value="Eukaryota"/>
</dbReference>
<evidence type="ECO:0000256" key="1">
    <source>
        <dbReference type="ARBA" id="ARBA00006499"/>
    </source>
</evidence>
<keyword evidence="2" id="KW-0378">Hydrolase</keyword>
<dbReference type="AlphaFoldDB" id="L1J5P8"/>
<gene>
    <name evidence="4" type="ORF">GUITHDRAFT_72825</name>
</gene>
<reference evidence="5" key="3">
    <citation type="submission" date="2015-06" db="UniProtKB">
        <authorList>
            <consortium name="EnsemblProtists"/>
        </authorList>
    </citation>
    <scope>IDENTIFICATION</scope>
</reference>
<reference evidence="6" key="2">
    <citation type="submission" date="2012-11" db="EMBL/GenBank/DDBJ databases">
        <authorList>
            <person name="Kuo A."/>
            <person name="Curtis B.A."/>
            <person name="Tanifuji G."/>
            <person name="Burki F."/>
            <person name="Gruber A."/>
            <person name="Irimia M."/>
            <person name="Maruyama S."/>
            <person name="Arias M.C."/>
            <person name="Ball S.G."/>
            <person name="Gile G.H."/>
            <person name="Hirakawa Y."/>
            <person name="Hopkins J.F."/>
            <person name="Rensing S.A."/>
            <person name="Schmutz J."/>
            <person name="Symeonidi A."/>
            <person name="Elias M."/>
            <person name="Eveleigh R.J."/>
            <person name="Herman E.K."/>
            <person name="Klute M.J."/>
            <person name="Nakayama T."/>
            <person name="Obornik M."/>
            <person name="Reyes-Prieto A."/>
            <person name="Armbrust E.V."/>
            <person name="Aves S.J."/>
            <person name="Beiko R.G."/>
            <person name="Coutinho P."/>
            <person name="Dacks J.B."/>
            <person name="Durnford D.G."/>
            <person name="Fast N.M."/>
            <person name="Green B.R."/>
            <person name="Grisdale C."/>
            <person name="Hempe F."/>
            <person name="Henrissat B."/>
            <person name="Hoppner M.P."/>
            <person name="Ishida K.-I."/>
            <person name="Kim E."/>
            <person name="Koreny L."/>
            <person name="Kroth P.G."/>
            <person name="Liu Y."/>
            <person name="Malik S.-B."/>
            <person name="Maier U.G."/>
            <person name="McRose D."/>
            <person name="Mock T."/>
            <person name="Neilson J.A."/>
            <person name="Onodera N.T."/>
            <person name="Poole A.M."/>
            <person name="Pritham E.J."/>
            <person name="Richards T.A."/>
            <person name="Rocap G."/>
            <person name="Roy S.W."/>
            <person name="Sarai C."/>
            <person name="Schaack S."/>
            <person name="Shirato S."/>
            <person name="Slamovits C.H."/>
            <person name="Spencer D.F."/>
            <person name="Suzuki S."/>
            <person name="Worden A.Z."/>
            <person name="Zauner S."/>
            <person name="Barry K."/>
            <person name="Bell C."/>
            <person name="Bharti A.K."/>
            <person name="Crow J.A."/>
            <person name="Grimwood J."/>
            <person name="Kramer R."/>
            <person name="Lindquist E."/>
            <person name="Lucas S."/>
            <person name="Salamov A."/>
            <person name="McFadden G.I."/>
            <person name="Lane C.E."/>
            <person name="Keeling P.J."/>
            <person name="Gray M.W."/>
            <person name="Grigoriev I.V."/>
            <person name="Archibald J.M."/>
        </authorList>
    </citation>
    <scope>NUCLEOTIDE SEQUENCE</scope>
    <source>
        <strain evidence="6">CCMP2712</strain>
    </source>
</reference>
<dbReference type="KEGG" id="gtt:GUITHDRAFT_72825"/>
<dbReference type="OMA" id="LMFRTYN"/>
<dbReference type="GO" id="GO:0008474">
    <property type="term" value="F:palmitoyl-(protein) hydrolase activity"/>
    <property type="evidence" value="ECO:0007669"/>
    <property type="project" value="TreeGrafter"/>
</dbReference>
<dbReference type="InterPro" id="IPR050565">
    <property type="entry name" value="LYPA1-2/EST-like"/>
</dbReference>
<evidence type="ECO:0000313" key="4">
    <source>
        <dbReference type="EMBL" id="EKX43816.1"/>
    </source>
</evidence>
<dbReference type="OrthoDB" id="2418081at2759"/>
<sequence>ALLIFLHGLGDSAQAWSGVCFQLAIKYRHVKFVLPNAPKIPVTVNKKEVMPAWFDIIGKPSRSDEPCDGIEESRSILQNMIAKEIESGIPARRIILGGFSQGGALALYTAMKEQQGLGGAMSLSGYLPSSELRATERSKDTPILMCHGAADQVVPLKEALLARDRLKSSGYSVNYREFKNLPHDFSMEEYDVISRWIGEIVP</sequence>
<dbReference type="PANTHER" id="PTHR10655:SF17">
    <property type="entry name" value="LYSOPHOSPHOLIPASE-LIKE PROTEIN 1"/>
    <property type="match status" value="1"/>
</dbReference>
<name>L1J5P8_GUITC</name>
<keyword evidence="6" id="KW-1185">Reference proteome</keyword>
<evidence type="ECO:0000313" key="6">
    <source>
        <dbReference type="Proteomes" id="UP000011087"/>
    </source>
</evidence>
<dbReference type="InterPro" id="IPR029058">
    <property type="entry name" value="AB_hydrolase_fold"/>
</dbReference>
<feature type="non-terminal residue" evidence="4">
    <location>
        <position position="1"/>
    </location>
</feature>
<proteinExistence type="inferred from homology"/>
<feature type="domain" description="Phospholipase/carboxylesterase/thioesterase" evidence="3">
    <location>
        <begin position="2"/>
        <end position="197"/>
    </location>
</feature>
<dbReference type="GO" id="GO:0005737">
    <property type="term" value="C:cytoplasm"/>
    <property type="evidence" value="ECO:0007669"/>
    <property type="project" value="TreeGrafter"/>
</dbReference>
<evidence type="ECO:0000259" key="3">
    <source>
        <dbReference type="Pfam" id="PF02230"/>
    </source>
</evidence>
<evidence type="ECO:0000256" key="2">
    <source>
        <dbReference type="ARBA" id="ARBA00022801"/>
    </source>
</evidence>
<evidence type="ECO:0000313" key="5">
    <source>
        <dbReference type="EnsemblProtists" id="EKX43816"/>
    </source>
</evidence>
<dbReference type="SUPFAM" id="SSF53474">
    <property type="entry name" value="alpha/beta-Hydrolases"/>
    <property type="match status" value="1"/>
</dbReference>
<reference evidence="4 6" key="1">
    <citation type="journal article" date="2012" name="Nature">
        <title>Algal genomes reveal evolutionary mosaicism and the fate of nucleomorphs.</title>
        <authorList>
            <consortium name="DOE Joint Genome Institute"/>
            <person name="Curtis B.A."/>
            <person name="Tanifuji G."/>
            <person name="Burki F."/>
            <person name="Gruber A."/>
            <person name="Irimia M."/>
            <person name="Maruyama S."/>
            <person name="Arias M.C."/>
            <person name="Ball S.G."/>
            <person name="Gile G.H."/>
            <person name="Hirakawa Y."/>
            <person name="Hopkins J.F."/>
            <person name="Kuo A."/>
            <person name="Rensing S.A."/>
            <person name="Schmutz J."/>
            <person name="Symeonidi A."/>
            <person name="Elias M."/>
            <person name="Eveleigh R.J."/>
            <person name="Herman E.K."/>
            <person name="Klute M.J."/>
            <person name="Nakayama T."/>
            <person name="Obornik M."/>
            <person name="Reyes-Prieto A."/>
            <person name="Armbrust E.V."/>
            <person name="Aves S.J."/>
            <person name="Beiko R.G."/>
            <person name="Coutinho P."/>
            <person name="Dacks J.B."/>
            <person name="Durnford D.G."/>
            <person name="Fast N.M."/>
            <person name="Green B.R."/>
            <person name="Grisdale C.J."/>
            <person name="Hempel F."/>
            <person name="Henrissat B."/>
            <person name="Hoppner M.P."/>
            <person name="Ishida K."/>
            <person name="Kim E."/>
            <person name="Koreny L."/>
            <person name="Kroth P.G."/>
            <person name="Liu Y."/>
            <person name="Malik S.B."/>
            <person name="Maier U.G."/>
            <person name="McRose D."/>
            <person name="Mock T."/>
            <person name="Neilson J.A."/>
            <person name="Onodera N.T."/>
            <person name="Poole A.M."/>
            <person name="Pritham E.J."/>
            <person name="Richards T.A."/>
            <person name="Rocap G."/>
            <person name="Roy S.W."/>
            <person name="Sarai C."/>
            <person name="Schaack S."/>
            <person name="Shirato S."/>
            <person name="Slamovits C.H."/>
            <person name="Spencer D.F."/>
            <person name="Suzuki S."/>
            <person name="Worden A.Z."/>
            <person name="Zauner S."/>
            <person name="Barry K."/>
            <person name="Bell C."/>
            <person name="Bharti A.K."/>
            <person name="Crow J.A."/>
            <person name="Grimwood J."/>
            <person name="Kramer R."/>
            <person name="Lindquist E."/>
            <person name="Lucas S."/>
            <person name="Salamov A."/>
            <person name="McFadden G.I."/>
            <person name="Lane C.E."/>
            <person name="Keeling P.J."/>
            <person name="Gray M.W."/>
            <person name="Grigoriev I.V."/>
            <person name="Archibald J.M."/>
        </authorList>
    </citation>
    <scope>NUCLEOTIDE SEQUENCE</scope>
    <source>
        <strain evidence="4 6">CCMP2712</strain>
    </source>
</reference>
<dbReference type="HOGENOM" id="CLU_049413_3_5_1"/>
<dbReference type="PANTHER" id="PTHR10655">
    <property type="entry name" value="LYSOPHOSPHOLIPASE-RELATED"/>
    <property type="match status" value="1"/>
</dbReference>
<dbReference type="RefSeq" id="XP_005830796.1">
    <property type="nucleotide sequence ID" value="XM_005830739.1"/>
</dbReference>
<dbReference type="Gene3D" id="3.40.50.1820">
    <property type="entry name" value="alpha/beta hydrolase"/>
    <property type="match status" value="1"/>
</dbReference>
<comment type="similarity">
    <text evidence="1">Belongs to the AB hydrolase superfamily. AB hydrolase 2 family.</text>
</comment>
<protein>
    <recommendedName>
        <fullName evidence="3">Phospholipase/carboxylesterase/thioesterase domain-containing protein</fullName>
    </recommendedName>
</protein>
<dbReference type="GO" id="GO:0052689">
    <property type="term" value="F:carboxylic ester hydrolase activity"/>
    <property type="evidence" value="ECO:0007669"/>
    <property type="project" value="TreeGrafter"/>
</dbReference>
<organism evidence="4">
    <name type="scientific">Guillardia theta (strain CCMP2712)</name>
    <name type="common">Cryptophyte</name>
    <dbReference type="NCBI Taxonomy" id="905079"/>
    <lineage>
        <taxon>Eukaryota</taxon>
        <taxon>Cryptophyceae</taxon>
        <taxon>Pyrenomonadales</taxon>
        <taxon>Geminigeraceae</taxon>
        <taxon>Guillardia</taxon>
    </lineage>
</organism>
<dbReference type="InterPro" id="IPR003140">
    <property type="entry name" value="PLipase/COase/thioEstase"/>
</dbReference>
<dbReference type="PaxDb" id="55529-EKX43816"/>
<dbReference type="EnsemblProtists" id="EKX43816">
    <property type="protein sequence ID" value="EKX43816"/>
    <property type="gene ID" value="GUITHDRAFT_72825"/>
</dbReference>
<dbReference type="Pfam" id="PF02230">
    <property type="entry name" value="Abhydrolase_2"/>
    <property type="match status" value="1"/>
</dbReference>